<name>A0A507QLJ8_MONPU</name>
<gene>
    <name evidence="2" type="ORF">MPDQ_001929</name>
</gene>
<dbReference type="EMBL" id="VIFY01000156">
    <property type="protein sequence ID" value="TQB69389.1"/>
    <property type="molecule type" value="Genomic_DNA"/>
</dbReference>
<feature type="compositionally biased region" description="Low complexity" evidence="1">
    <location>
        <begin position="16"/>
        <end position="33"/>
    </location>
</feature>
<reference evidence="2 3" key="1">
    <citation type="submission" date="2019-06" db="EMBL/GenBank/DDBJ databases">
        <title>Wine fermentation using esterase from Monascus purpureus.</title>
        <authorList>
            <person name="Geng C."/>
            <person name="Zhang Y."/>
        </authorList>
    </citation>
    <scope>NUCLEOTIDE SEQUENCE [LARGE SCALE GENOMIC DNA]</scope>
    <source>
        <strain evidence="2">HQ1</strain>
    </source>
</reference>
<dbReference type="AlphaFoldDB" id="A0A507QLJ8"/>
<evidence type="ECO:0000313" key="3">
    <source>
        <dbReference type="Proteomes" id="UP000319663"/>
    </source>
</evidence>
<proteinExistence type="predicted"/>
<feature type="region of interest" description="Disordered" evidence="1">
    <location>
        <begin position="1"/>
        <end position="33"/>
    </location>
</feature>
<sequence>MVTFSANFSDSDSDESISTSTPSHGQQYKPYEPYEPYEQKTDNINLITEEVDGWPHSDTTSVLTDPTINLAEPWSMPADWPDAMSVLTFFACALLRDEMGMWPLGIWGVYWGVHWAVGGFRAETWAVVLRGVFWG</sequence>
<accession>A0A507QLJ8</accession>
<keyword evidence="3" id="KW-1185">Reference proteome</keyword>
<evidence type="ECO:0000256" key="1">
    <source>
        <dbReference type="SAM" id="MobiDB-lite"/>
    </source>
</evidence>
<protein>
    <submittedName>
        <fullName evidence="2">Uncharacterized protein</fullName>
    </submittedName>
</protein>
<organism evidence="2 3">
    <name type="scientific">Monascus purpureus</name>
    <name type="common">Red mold</name>
    <name type="synonym">Monascus anka</name>
    <dbReference type="NCBI Taxonomy" id="5098"/>
    <lineage>
        <taxon>Eukaryota</taxon>
        <taxon>Fungi</taxon>
        <taxon>Dikarya</taxon>
        <taxon>Ascomycota</taxon>
        <taxon>Pezizomycotina</taxon>
        <taxon>Eurotiomycetes</taxon>
        <taxon>Eurotiomycetidae</taxon>
        <taxon>Eurotiales</taxon>
        <taxon>Aspergillaceae</taxon>
        <taxon>Monascus</taxon>
    </lineage>
</organism>
<evidence type="ECO:0000313" key="2">
    <source>
        <dbReference type="EMBL" id="TQB69389.1"/>
    </source>
</evidence>
<dbReference type="Proteomes" id="UP000319663">
    <property type="component" value="Unassembled WGS sequence"/>
</dbReference>
<comment type="caution">
    <text evidence="2">The sequence shown here is derived from an EMBL/GenBank/DDBJ whole genome shotgun (WGS) entry which is preliminary data.</text>
</comment>